<protein>
    <submittedName>
        <fullName evidence="1">Alkaline phosphatase</fullName>
    </submittedName>
</protein>
<comment type="caution">
    <text evidence="1">The sequence shown here is derived from an EMBL/GenBank/DDBJ whole genome shotgun (WGS) entry which is preliminary data.</text>
</comment>
<dbReference type="RefSeq" id="WP_088254037.1">
    <property type="nucleotide sequence ID" value="NZ_NIDE01000004.1"/>
</dbReference>
<evidence type="ECO:0000313" key="2">
    <source>
        <dbReference type="Proteomes" id="UP000214646"/>
    </source>
</evidence>
<dbReference type="Gene3D" id="2.130.10.130">
    <property type="entry name" value="Integrin alpha, N-terminal"/>
    <property type="match status" value="2"/>
</dbReference>
<dbReference type="InterPro" id="IPR028994">
    <property type="entry name" value="Integrin_alpha_N"/>
</dbReference>
<dbReference type="Pfam" id="PF17963">
    <property type="entry name" value="Big_9"/>
    <property type="match status" value="1"/>
</dbReference>
<accession>A0A225DU58</accession>
<name>A0A225DU58_9BACT</name>
<dbReference type="AlphaFoldDB" id="A0A225DU58"/>
<dbReference type="OrthoDB" id="266966at2"/>
<proteinExistence type="predicted"/>
<evidence type="ECO:0000313" key="1">
    <source>
        <dbReference type="EMBL" id="OWK43144.1"/>
    </source>
</evidence>
<dbReference type="Proteomes" id="UP000214646">
    <property type="component" value="Unassembled WGS sequence"/>
</dbReference>
<reference evidence="2" key="1">
    <citation type="submission" date="2017-06" db="EMBL/GenBank/DDBJ databases">
        <title>Genome analysis of Fimbriiglobus ruber SP5, the first member of the order Planctomycetales with confirmed chitinolytic capability.</title>
        <authorList>
            <person name="Ravin N.V."/>
            <person name="Rakitin A.L."/>
            <person name="Ivanova A.A."/>
            <person name="Beletsky A.V."/>
            <person name="Kulichevskaya I.S."/>
            <person name="Mardanov A.V."/>
            <person name="Dedysh S.N."/>
        </authorList>
    </citation>
    <scope>NUCLEOTIDE SEQUENCE [LARGE SCALE GENOMIC DNA]</scope>
    <source>
        <strain evidence="2">SP5</strain>
    </source>
</reference>
<sequence>MFGFPKRKTPRQPQPGYRPQLEHLETRETPALVATGDTYSAPIGQVLTVSSTQGVLANDYSTTFPGTVLTASLTTAITYVNPGAGTLPAPPTGTLTLSPDGSFTLVVPSSVPTGVTQLTFGYTVTDTQGETATGVVTINITAKPISYVVAGAESPGGPEVKVYDTGTGLQKFNFFPYEPTLTSGVRVATGDLNGDGVPDIVTIPGTGGAARLEVFDGATGAILLNTLLYDPNFRGGGYVAVGDFTGSGTNDIIVGAGEGGGGRVTVLQLDSKSAVGYDVLADFFAYDPSQTDGVRVAAGDLNGIGRDEIITAPGAGGGTNVKVFDSQTVIPEQGKVQVATAAQSFYATTASDNSSVYITAGDLSGTGKDDIITGAGSGAGLVQIFNGQTTGLISSFTVPSDNQQTLSGPSTDASVYNPTGTQLGTLLNPSQAPSSLVPGVTSTTGASSLNTTGGVHVAAVDYYGTGLANIIVGAGSGDQPYYTVYSTSGQTQLSKVQVFSTSFLGGVNVAAG</sequence>
<dbReference type="SUPFAM" id="SSF69318">
    <property type="entry name" value="Integrin alpha N-terminal domain"/>
    <property type="match status" value="2"/>
</dbReference>
<gene>
    <name evidence="1" type="ORF">FRUB_02743</name>
</gene>
<dbReference type="EMBL" id="NIDE01000004">
    <property type="protein sequence ID" value="OWK43144.1"/>
    <property type="molecule type" value="Genomic_DNA"/>
</dbReference>
<keyword evidence="2" id="KW-1185">Reference proteome</keyword>
<organism evidence="1 2">
    <name type="scientific">Fimbriiglobus ruber</name>
    <dbReference type="NCBI Taxonomy" id="1908690"/>
    <lineage>
        <taxon>Bacteria</taxon>
        <taxon>Pseudomonadati</taxon>
        <taxon>Planctomycetota</taxon>
        <taxon>Planctomycetia</taxon>
        <taxon>Gemmatales</taxon>
        <taxon>Gemmataceae</taxon>
        <taxon>Fimbriiglobus</taxon>
    </lineage>
</organism>